<protein>
    <submittedName>
        <fullName evidence="1">Uncharacterized protein</fullName>
    </submittedName>
</protein>
<dbReference type="Proteomes" id="UP000054166">
    <property type="component" value="Unassembled WGS sequence"/>
</dbReference>
<organism evidence="1 2">
    <name type="scientific">Piloderma croceum (strain F 1598)</name>
    <dbReference type="NCBI Taxonomy" id="765440"/>
    <lineage>
        <taxon>Eukaryota</taxon>
        <taxon>Fungi</taxon>
        <taxon>Dikarya</taxon>
        <taxon>Basidiomycota</taxon>
        <taxon>Agaricomycotina</taxon>
        <taxon>Agaricomycetes</taxon>
        <taxon>Agaricomycetidae</taxon>
        <taxon>Atheliales</taxon>
        <taxon>Atheliaceae</taxon>
        <taxon>Piloderma</taxon>
    </lineage>
</organism>
<evidence type="ECO:0000313" key="2">
    <source>
        <dbReference type="Proteomes" id="UP000054166"/>
    </source>
</evidence>
<dbReference type="OrthoDB" id="2423701at2759"/>
<sequence length="275" mass="31543">MEEMPWNRASTMMDDLVSSQNPDSSAWIIRNAHREFTEGVEIMKLTKSRDEGDRIGYEGQPTALSTISNGILRDPRAFYMTDPKAWFEMYDRQVTFENSVRRGWLHGGARKVKKEALERLNSSGWDDLRPALRMTISGWFMKAFMCASTHQHVTAVELYHRAVEILEWGRQMWSNVPQHTRGPIFDLTYIRAVKRFYMTSIMQAHATHGKSNSEFNLEEAVELAHAIIADVNANPPGPNPIPPLDPGTLLSFWTYPKAEALAYVIYHTIAHWFIA</sequence>
<evidence type="ECO:0000313" key="1">
    <source>
        <dbReference type="EMBL" id="KIM88730.1"/>
    </source>
</evidence>
<gene>
    <name evidence="1" type="ORF">PILCRDRAFT_237508</name>
</gene>
<reference evidence="2" key="2">
    <citation type="submission" date="2015-01" db="EMBL/GenBank/DDBJ databases">
        <title>Evolutionary Origins and Diversification of the Mycorrhizal Mutualists.</title>
        <authorList>
            <consortium name="DOE Joint Genome Institute"/>
            <consortium name="Mycorrhizal Genomics Consortium"/>
            <person name="Kohler A."/>
            <person name="Kuo A."/>
            <person name="Nagy L.G."/>
            <person name="Floudas D."/>
            <person name="Copeland A."/>
            <person name="Barry K.W."/>
            <person name="Cichocki N."/>
            <person name="Veneault-Fourrey C."/>
            <person name="LaButti K."/>
            <person name="Lindquist E.A."/>
            <person name="Lipzen A."/>
            <person name="Lundell T."/>
            <person name="Morin E."/>
            <person name="Murat C."/>
            <person name="Riley R."/>
            <person name="Ohm R."/>
            <person name="Sun H."/>
            <person name="Tunlid A."/>
            <person name="Henrissat B."/>
            <person name="Grigoriev I.V."/>
            <person name="Hibbett D.S."/>
            <person name="Martin F."/>
        </authorList>
    </citation>
    <scope>NUCLEOTIDE SEQUENCE [LARGE SCALE GENOMIC DNA]</scope>
    <source>
        <strain evidence="2">F 1598</strain>
    </source>
</reference>
<dbReference type="HOGENOM" id="CLU_973318_0_0_1"/>
<dbReference type="AlphaFoldDB" id="A0A0C3FX07"/>
<reference evidence="1 2" key="1">
    <citation type="submission" date="2014-04" db="EMBL/GenBank/DDBJ databases">
        <authorList>
            <consortium name="DOE Joint Genome Institute"/>
            <person name="Kuo A."/>
            <person name="Tarkka M."/>
            <person name="Buscot F."/>
            <person name="Kohler A."/>
            <person name="Nagy L.G."/>
            <person name="Floudas D."/>
            <person name="Copeland A."/>
            <person name="Barry K.W."/>
            <person name="Cichocki N."/>
            <person name="Veneault-Fourrey C."/>
            <person name="LaButti K."/>
            <person name="Lindquist E.A."/>
            <person name="Lipzen A."/>
            <person name="Lundell T."/>
            <person name="Morin E."/>
            <person name="Murat C."/>
            <person name="Sun H."/>
            <person name="Tunlid A."/>
            <person name="Henrissat B."/>
            <person name="Grigoriev I.V."/>
            <person name="Hibbett D.S."/>
            <person name="Martin F."/>
            <person name="Nordberg H.P."/>
            <person name="Cantor M.N."/>
            <person name="Hua S.X."/>
        </authorList>
    </citation>
    <scope>NUCLEOTIDE SEQUENCE [LARGE SCALE GENOMIC DNA]</scope>
    <source>
        <strain evidence="1 2">F 1598</strain>
    </source>
</reference>
<proteinExistence type="predicted"/>
<dbReference type="InParanoid" id="A0A0C3FX07"/>
<accession>A0A0C3FX07</accession>
<name>A0A0C3FX07_PILCF</name>
<dbReference type="EMBL" id="KN832976">
    <property type="protein sequence ID" value="KIM88730.1"/>
    <property type="molecule type" value="Genomic_DNA"/>
</dbReference>
<keyword evidence="2" id="KW-1185">Reference proteome</keyword>